<dbReference type="Pfam" id="PF03050">
    <property type="entry name" value="DDE_Tnp_IS66"/>
    <property type="match status" value="1"/>
</dbReference>
<reference evidence="5" key="1">
    <citation type="journal article" date="2023" name="Phytobiomes J">
        <title>Deciphering the key players within the bacterial microbiota associated with aerial crown gall tumors on rhododendron: Insights into the gallobiome.</title>
        <authorList>
            <person name="Kuzmanovic N."/>
            <person name="Nesme J."/>
            <person name="Wolf J."/>
            <person name="Neumann-Schaal M."/>
            <person name="Petersen J."/>
            <person name="Fernandez-Gnecco G."/>
            <person name="Sproeer C."/>
            <person name="Bunk B."/>
            <person name="Overmann J."/>
            <person name="Sorensen S.J."/>
            <person name="Idczak E."/>
            <person name="Smalla K."/>
        </authorList>
    </citation>
    <scope>NUCLEOTIDE SEQUENCE [LARGE SCALE GENOMIC DNA]</scope>
    <source>
        <strain evidence="5">Rho-14.1</strain>
    </source>
</reference>
<dbReference type="NCBIfam" id="NF033517">
    <property type="entry name" value="transpos_IS66"/>
    <property type="match status" value="1"/>
</dbReference>
<feature type="domain" description="Transposase IS66 central" evidence="2">
    <location>
        <begin position="187"/>
        <end position="466"/>
    </location>
</feature>
<evidence type="ECO:0000259" key="3">
    <source>
        <dbReference type="Pfam" id="PF13005"/>
    </source>
</evidence>
<organism evidence="5 6">
    <name type="scientific">Agrobacterium rosae</name>
    <dbReference type="NCBI Taxonomy" id="1972867"/>
    <lineage>
        <taxon>Bacteria</taxon>
        <taxon>Pseudomonadati</taxon>
        <taxon>Pseudomonadota</taxon>
        <taxon>Alphaproteobacteria</taxon>
        <taxon>Hyphomicrobiales</taxon>
        <taxon>Rhizobiaceae</taxon>
        <taxon>Rhizobium/Agrobacterium group</taxon>
        <taxon>Agrobacterium</taxon>
    </lineage>
</organism>
<gene>
    <name evidence="5" type="ORF">RMS29_27975</name>
</gene>
<dbReference type="InterPro" id="IPR052344">
    <property type="entry name" value="Transposase-related"/>
</dbReference>
<protein>
    <submittedName>
        <fullName evidence="5">IS66 family transposase</fullName>
    </submittedName>
</protein>
<keyword evidence="6" id="KW-1185">Reference proteome</keyword>
<evidence type="ECO:0000313" key="5">
    <source>
        <dbReference type="EMBL" id="MDX8333031.1"/>
    </source>
</evidence>
<dbReference type="Pfam" id="PF13007">
    <property type="entry name" value="LZ_Tnp_IS66"/>
    <property type="match status" value="1"/>
</dbReference>
<accession>A0ABU4W7X0</accession>
<dbReference type="PANTHER" id="PTHR33678:SF1">
    <property type="entry name" value="BLL1576 PROTEIN"/>
    <property type="match status" value="1"/>
</dbReference>
<feature type="domain" description="Transposase IS66 zinc-finger binding" evidence="3">
    <location>
        <begin position="130"/>
        <end position="172"/>
    </location>
</feature>
<dbReference type="Proteomes" id="UP001277561">
    <property type="component" value="Unassembled WGS sequence"/>
</dbReference>
<dbReference type="PANTHER" id="PTHR33678">
    <property type="entry name" value="BLL1576 PROTEIN"/>
    <property type="match status" value="1"/>
</dbReference>
<evidence type="ECO:0000259" key="4">
    <source>
        <dbReference type="Pfam" id="PF13007"/>
    </source>
</evidence>
<feature type="domain" description="Transposase TnpC homeodomain" evidence="4">
    <location>
        <begin position="43"/>
        <end position="104"/>
    </location>
</feature>
<dbReference type="InterPro" id="IPR024474">
    <property type="entry name" value="Znf_dom_IS66"/>
</dbReference>
<keyword evidence="1" id="KW-0175">Coiled coil</keyword>
<feature type="coiled-coil region" evidence="1">
    <location>
        <begin position="19"/>
        <end position="79"/>
    </location>
</feature>
<name>A0ABU4W7X0_9HYPH</name>
<evidence type="ECO:0000259" key="2">
    <source>
        <dbReference type="Pfam" id="PF03050"/>
    </source>
</evidence>
<sequence length="558" mass="61888">MSNATTNLPDDPAFLKAMIAALQAENAKMSATLQAHDQLIQTLRLRIAKLKKQVFGKSSEKIEREIEQLELALEDLLIAASEGNTAPVDEADEAASVVPLANASEKIMRRRPRVSDKAVRERRELDPGSCCPECGGELRLVGEDASEILDMIAAQMKVIEVARLKKSCRCCEKMVQVAAPSRPIPGSMAGAGLLAYILVSKFDDHLPLYRLNEIFARMGADIPDSTMVDWCGRAMRVLQPLIERIETAIMGSDLLHADDTPIRVLDRSLRDKGLGKGVKKGRIWTYVRDQRPWAGASPPGAAYYFAPDWKEEHVHRHLRQSSGILQADGYKGYGKLYSPGADGLSRFKEAACWAHWRRDFHDIWTSNKSEIARDALDRIGALYDIERDINGQPPEIRLAARQKQSKPKVEAFGLWAEAQLTRIPGKGDLAAAFRYGLSRWSSLCLFLQDGRVAIDNNAAERALRPIGGPESLCTPSLSVCKHWKRVGVRSATRAALSGYRGLDRRRSKIAGPDLIRRAGNHLLGRQHIRLDKVAYSVVRHAQRGRSLCHGQPFAVFAG</sequence>
<dbReference type="EMBL" id="JAVRAD010000034">
    <property type="protein sequence ID" value="MDX8333031.1"/>
    <property type="molecule type" value="Genomic_DNA"/>
</dbReference>
<evidence type="ECO:0000313" key="6">
    <source>
        <dbReference type="Proteomes" id="UP001277561"/>
    </source>
</evidence>
<dbReference type="InterPro" id="IPR024463">
    <property type="entry name" value="Transposase_TnpC_homeodom"/>
</dbReference>
<dbReference type="Pfam" id="PF13005">
    <property type="entry name" value="zf-IS66"/>
    <property type="match status" value="1"/>
</dbReference>
<proteinExistence type="predicted"/>
<evidence type="ECO:0000256" key="1">
    <source>
        <dbReference type="SAM" id="Coils"/>
    </source>
</evidence>
<comment type="caution">
    <text evidence="5">The sequence shown here is derived from an EMBL/GenBank/DDBJ whole genome shotgun (WGS) entry which is preliminary data.</text>
</comment>
<dbReference type="InterPro" id="IPR004291">
    <property type="entry name" value="Transposase_IS66_central"/>
</dbReference>